<dbReference type="GO" id="GO:0016705">
    <property type="term" value="F:oxidoreductase activity, acting on paired donors, with incorporation or reduction of molecular oxygen"/>
    <property type="evidence" value="ECO:0007669"/>
    <property type="project" value="InterPro"/>
</dbReference>
<evidence type="ECO:0000256" key="7">
    <source>
        <dbReference type="ARBA" id="ARBA00023004"/>
    </source>
</evidence>
<dbReference type="GO" id="GO:0004497">
    <property type="term" value="F:monooxygenase activity"/>
    <property type="evidence" value="ECO:0007669"/>
    <property type="project" value="UniProtKB-KW"/>
</dbReference>
<dbReference type="Proteomes" id="UP000053558">
    <property type="component" value="Unassembled WGS sequence"/>
</dbReference>
<comment type="pathway">
    <text evidence="2">Secondary metabolite biosynthesis.</text>
</comment>
<dbReference type="OrthoDB" id="2789670at2759"/>
<proteinExistence type="inferred from homology"/>
<evidence type="ECO:0000256" key="5">
    <source>
        <dbReference type="ARBA" id="ARBA00022723"/>
    </source>
</evidence>
<evidence type="ECO:0000256" key="8">
    <source>
        <dbReference type="ARBA" id="ARBA00023033"/>
    </source>
</evidence>
<dbReference type="EMBL" id="JH711575">
    <property type="protein sequence ID" value="EIW83948.1"/>
    <property type="molecule type" value="Genomic_DNA"/>
</dbReference>
<evidence type="ECO:0000313" key="9">
    <source>
        <dbReference type="EMBL" id="EIW83948.1"/>
    </source>
</evidence>
<dbReference type="AlphaFoldDB" id="A0A5M3MXU5"/>
<dbReference type="PANTHER" id="PTHR46300">
    <property type="entry name" value="P450, PUTATIVE (EUROFUNG)-RELATED-RELATED"/>
    <property type="match status" value="1"/>
</dbReference>
<keyword evidence="8" id="KW-0503">Monooxygenase</keyword>
<dbReference type="RefSeq" id="XP_007765795.1">
    <property type="nucleotide sequence ID" value="XM_007767605.1"/>
</dbReference>
<keyword evidence="7" id="KW-0408">Iron</keyword>
<accession>A0A5M3MXU5</accession>
<feature type="non-terminal residue" evidence="9">
    <location>
        <position position="248"/>
    </location>
</feature>
<comment type="cofactor">
    <cofactor evidence="1">
        <name>heme</name>
        <dbReference type="ChEBI" id="CHEBI:30413"/>
    </cofactor>
</comment>
<dbReference type="Pfam" id="PF00067">
    <property type="entry name" value="p450"/>
    <property type="match status" value="1"/>
</dbReference>
<protein>
    <submittedName>
        <fullName evidence="9">Cytochrome P450</fullName>
    </submittedName>
</protein>
<dbReference type="GeneID" id="19211944"/>
<dbReference type="KEGG" id="cput:CONPUDRAFT_99599"/>
<name>A0A5M3MXU5_CONPW</name>
<dbReference type="PANTHER" id="PTHR46300:SF7">
    <property type="entry name" value="P450, PUTATIVE (EUROFUNG)-RELATED"/>
    <property type="match status" value="1"/>
</dbReference>
<comment type="similarity">
    <text evidence="3">Belongs to the cytochrome P450 family.</text>
</comment>
<evidence type="ECO:0000313" key="10">
    <source>
        <dbReference type="Proteomes" id="UP000053558"/>
    </source>
</evidence>
<evidence type="ECO:0000256" key="1">
    <source>
        <dbReference type="ARBA" id="ARBA00001971"/>
    </source>
</evidence>
<gene>
    <name evidence="9" type="ORF">CONPUDRAFT_99599</name>
</gene>
<dbReference type="OMA" id="YETNDIH"/>
<dbReference type="GO" id="GO:0005506">
    <property type="term" value="F:iron ion binding"/>
    <property type="evidence" value="ECO:0007669"/>
    <property type="project" value="InterPro"/>
</dbReference>
<evidence type="ECO:0000256" key="4">
    <source>
        <dbReference type="ARBA" id="ARBA00022617"/>
    </source>
</evidence>
<dbReference type="PRINTS" id="PR00463">
    <property type="entry name" value="EP450I"/>
</dbReference>
<keyword evidence="6" id="KW-0560">Oxidoreductase</keyword>
<evidence type="ECO:0000256" key="2">
    <source>
        <dbReference type="ARBA" id="ARBA00005179"/>
    </source>
</evidence>
<keyword evidence="5" id="KW-0479">Metal-binding</keyword>
<sequence length="248" mass="28498">MTMHYRPFFQRACNRLLINVLKDPSKLFDYLNLFAGSTMLSSIYGYETNDIHDPLVRNGERALTTLEAITPEKSVLIELFPFILSLPNWFPGVSLQKNARAARRTLHEYVEKPYQFTTDRLQQDPSFPGMLSDSIRRFSNRNNSFSKEAMKQVSAAAFTDSLKLQTASTLLVFVLAMVMHPDVQRRAQEEMRTVTGNDRLPVLEDRSSLPYFGAIIREVMRWHPVVPLAVPHAAIDDDVYDNYFIFKG</sequence>
<evidence type="ECO:0000256" key="6">
    <source>
        <dbReference type="ARBA" id="ARBA00023002"/>
    </source>
</evidence>
<evidence type="ECO:0000256" key="3">
    <source>
        <dbReference type="ARBA" id="ARBA00010617"/>
    </source>
</evidence>
<dbReference type="InterPro" id="IPR050364">
    <property type="entry name" value="Cytochrome_P450_fung"/>
</dbReference>
<dbReference type="InterPro" id="IPR002401">
    <property type="entry name" value="Cyt_P450_E_grp-I"/>
</dbReference>
<keyword evidence="4" id="KW-0349">Heme</keyword>
<organism evidence="9 10">
    <name type="scientific">Coniophora puteana (strain RWD-64-598)</name>
    <name type="common">Brown rot fungus</name>
    <dbReference type="NCBI Taxonomy" id="741705"/>
    <lineage>
        <taxon>Eukaryota</taxon>
        <taxon>Fungi</taxon>
        <taxon>Dikarya</taxon>
        <taxon>Basidiomycota</taxon>
        <taxon>Agaricomycotina</taxon>
        <taxon>Agaricomycetes</taxon>
        <taxon>Agaricomycetidae</taxon>
        <taxon>Boletales</taxon>
        <taxon>Coniophorineae</taxon>
        <taxon>Coniophoraceae</taxon>
        <taxon>Coniophora</taxon>
    </lineage>
</organism>
<dbReference type="GO" id="GO:0020037">
    <property type="term" value="F:heme binding"/>
    <property type="evidence" value="ECO:0007669"/>
    <property type="project" value="InterPro"/>
</dbReference>
<comment type="caution">
    <text evidence="9">The sequence shown here is derived from an EMBL/GenBank/DDBJ whole genome shotgun (WGS) entry which is preliminary data.</text>
</comment>
<dbReference type="InterPro" id="IPR001128">
    <property type="entry name" value="Cyt_P450"/>
</dbReference>
<dbReference type="InterPro" id="IPR036396">
    <property type="entry name" value="Cyt_P450_sf"/>
</dbReference>
<reference evidence="10" key="1">
    <citation type="journal article" date="2012" name="Science">
        <title>The Paleozoic origin of enzymatic lignin decomposition reconstructed from 31 fungal genomes.</title>
        <authorList>
            <person name="Floudas D."/>
            <person name="Binder M."/>
            <person name="Riley R."/>
            <person name="Barry K."/>
            <person name="Blanchette R.A."/>
            <person name="Henrissat B."/>
            <person name="Martinez A.T."/>
            <person name="Otillar R."/>
            <person name="Spatafora J.W."/>
            <person name="Yadav J.S."/>
            <person name="Aerts A."/>
            <person name="Benoit I."/>
            <person name="Boyd A."/>
            <person name="Carlson A."/>
            <person name="Copeland A."/>
            <person name="Coutinho P.M."/>
            <person name="de Vries R.P."/>
            <person name="Ferreira P."/>
            <person name="Findley K."/>
            <person name="Foster B."/>
            <person name="Gaskell J."/>
            <person name="Glotzer D."/>
            <person name="Gorecki P."/>
            <person name="Heitman J."/>
            <person name="Hesse C."/>
            <person name="Hori C."/>
            <person name="Igarashi K."/>
            <person name="Jurgens J.A."/>
            <person name="Kallen N."/>
            <person name="Kersten P."/>
            <person name="Kohler A."/>
            <person name="Kuees U."/>
            <person name="Kumar T.K.A."/>
            <person name="Kuo A."/>
            <person name="LaButti K."/>
            <person name="Larrondo L.F."/>
            <person name="Lindquist E."/>
            <person name="Ling A."/>
            <person name="Lombard V."/>
            <person name="Lucas S."/>
            <person name="Lundell T."/>
            <person name="Martin R."/>
            <person name="McLaughlin D.J."/>
            <person name="Morgenstern I."/>
            <person name="Morin E."/>
            <person name="Murat C."/>
            <person name="Nagy L.G."/>
            <person name="Nolan M."/>
            <person name="Ohm R.A."/>
            <person name="Patyshakuliyeva A."/>
            <person name="Rokas A."/>
            <person name="Ruiz-Duenas F.J."/>
            <person name="Sabat G."/>
            <person name="Salamov A."/>
            <person name="Samejima M."/>
            <person name="Schmutz J."/>
            <person name="Slot J.C."/>
            <person name="St John F."/>
            <person name="Stenlid J."/>
            <person name="Sun H."/>
            <person name="Sun S."/>
            <person name="Syed K."/>
            <person name="Tsang A."/>
            <person name="Wiebenga A."/>
            <person name="Young D."/>
            <person name="Pisabarro A."/>
            <person name="Eastwood D.C."/>
            <person name="Martin F."/>
            <person name="Cullen D."/>
            <person name="Grigoriev I.V."/>
            <person name="Hibbett D.S."/>
        </authorList>
    </citation>
    <scope>NUCLEOTIDE SEQUENCE [LARGE SCALE GENOMIC DNA]</scope>
    <source>
        <strain evidence="10">RWD-64-598 SS2</strain>
    </source>
</reference>
<keyword evidence="10" id="KW-1185">Reference proteome</keyword>
<dbReference type="Gene3D" id="1.10.630.10">
    <property type="entry name" value="Cytochrome P450"/>
    <property type="match status" value="1"/>
</dbReference>
<dbReference type="PRINTS" id="PR00385">
    <property type="entry name" value="P450"/>
</dbReference>
<dbReference type="SUPFAM" id="SSF48264">
    <property type="entry name" value="Cytochrome P450"/>
    <property type="match status" value="1"/>
</dbReference>